<dbReference type="GO" id="GO:0016757">
    <property type="term" value="F:glycosyltransferase activity"/>
    <property type="evidence" value="ECO:0007669"/>
    <property type="project" value="UniProtKB-KW"/>
</dbReference>
<gene>
    <name evidence="2" type="primary">upp</name>
</gene>
<dbReference type="InterPro" id="IPR029057">
    <property type="entry name" value="PRTase-like"/>
</dbReference>
<protein>
    <submittedName>
        <fullName evidence="2">Uracil phosphoribosyltransferase</fullName>
    </submittedName>
</protein>
<organism evidence="2">
    <name type="scientific">Dasya binghamiae</name>
    <dbReference type="NCBI Taxonomy" id="1896963"/>
    <lineage>
        <taxon>Eukaryota</taxon>
        <taxon>Rhodophyta</taxon>
        <taxon>Florideophyceae</taxon>
        <taxon>Rhodymeniophycidae</taxon>
        <taxon>Ceramiales</taxon>
        <taxon>Dasyaceae</taxon>
        <taxon>Dasya</taxon>
    </lineage>
</organism>
<keyword evidence="2" id="KW-0808">Transferase</keyword>
<proteinExistence type="predicted"/>
<dbReference type="AlphaFoldDB" id="A0A1C8XRW5"/>
<evidence type="ECO:0000259" key="1">
    <source>
        <dbReference type="Pfam" id="PF14681"/>
    </source>
</evidence>
<feature type="domain" description="Phosphoribosyltransferase" evidence="1">
    <location>
        <begin position="8"/>
        <end position="186"/>
    </location>
</feature>
<geneLocation type="plastid" evidence="2"/>
<dbReference type="EMBL" id="KX247284">
    <property type="protein sequence ID" value="AOH77240.1"/>
    <property type="molecule type" value="Genomic_DNA"/>
</dbReference>
<dbReference type="RefSeq" id="YP_009295228.1">
    <property type="nucleotide sequence ID" value="NC_031161.1"/>
</dbReference>
<reference evidence="2" key="1">
    <citation type="journal article" date="2016" name="Mitochondrial DNA Part B Resour">
        <title>Organellar genome analysis of the marine red alga Dasya binghamiae (Dasyaceae, Rhodophyta) reveals an uncharacteristic florideophyte mitogenome structure.</title>
        <authorList>
            <person name="Tamayo D.A."/>
            <person name="Hughey J.R."/>
        </authorList>
    </citation>
    <scope>NUCLEOTIDE SEQUENCE</scope>
</reference>
<keyword evidence="2" id="KW-0934">Plastid</keyword>
<dbReference type="Pfam" id="PF14681">
    <property type="entry name" value="UPRTase"/>
    <property type="match status" value="1"/>
</dbReference>
<dbReference type="Gene3D" id="3.40.50.2020">
    <property type="match status" value="1"/>
</dbReference>
<accession>A0A1C8XRW5</accession>
<name>A0A1C8XRW5_9FLOR</name>
<dbReference type="GeneID" id="29071498"/>
<evidence type="ECO:0000313" key="2">
    <source>
        <dbReference type="EMBL" id="AOH77240.1"/>
    </source>
</evidence>
<dbReference type="InterPro" id="IPR000836">
    <property type="entry name" value="PRTase_dom"/>
</dbReference>
<keyword evidence="2" id="KW-0328">Glycosyltransferase</keyword>
<sequence length="187" mass="22335">MLLNIYLISHPIIKLLSRSIITSQINQEKYDYNSKYIGLFLMYEIMRKYIKIKPIYIKQISYTKEIYMLNKNQEYYVITNLLNTYQTIGELQILIPNIKILHIDNNKQLFDINIIKKINTLNKNIHIIIFDNILQKSWIIELIEQLTNENNIYITDIHIACIACYNQLLEKLGQKYPSLNLYTTKII</sequence>
<dbReference type="SUPFAM" id="SSF53271">
    <property type="entry name" value="PRTase-like"/>
    <property type="match status" value="1"/>
</dbReference>